<evidence type="ECO:0000313" key="10">
    <source>
        <dbReference type="Proteomes" id="UP000182938"/>
    </source>
</evidence>
<keyword evidence="10" id="KW-1185">Reference proteome</keyword>
<evidence type="ECO:0000256" key="5">
    <source>
        <dbReference type="ARBA" id="ARBA00023136"/>
    </source>
</evidence>
<evidence type="ECO:0000256" key="4">
    <source>
        <dbReference type="ARBA" id="ARBA00022989"/>
    </source>
</evidence>
<evidence type="ECO:0000313" key="9">
    <source>
        <dbReference type="EMBL" id="APH01439.1"/>
    </source>
</evidence>
<feature type="transmembrane region" description="Helical" evidence="7">
    <location>
        <begin position="73"/>
        <end position="106"/>
    </location>
</feature>
<feature type="transmembrane region" description="Helical" evidence="7">
    <location>
        <begin position="142"/>
        <end position="161"/>
    </location>
</feature>
<sequence>MRLTAAVRASARDPLLQVAKTALATIVAWIVCDLLITDGPPPVFGAIAAMLVVQPSLNQSLTKGVERSVGVVAGVFLATGMGVVLGTSSWVVLLAVSAALVLSWALRLTSGSGIQIAITALLVLTLGASTPDYATIRIVETMIGAVIGIVVHLLLVPPVALAPARTALDLLGEETAEALERLADALVSRKTRPGRLLLLHDARRLHPLRDEATEAIDAAEDSLLLNPRAARYRGELGALRDTLDMLNKVGTQVRGMTRAYVDHYDEGVREEPLVVGISEELRRAAHDTRLKLRLAVPRTSPDALDDTQPALTEPLDTSAPQGMRWVLVGSLMEDLRRIRHELGADGRGGQGHSSSSD</sequence>
<name>A0A1L3MGG7_9MICO</name>
<reference evidence="9 10" key="1">
    <citation type="submission" date="2015-11" db="EMBL/GenBank/DDBJ databases">
        <authorList>
            <person name="Zhang Y."/>
            <person name="Guo Z."/>
        </authorList>
    </citation>
    <scope>NUCLEOTIDE SEQUENCE [LARGE SCALE GENOMIC DNA]</scope>
    <source>
        <strain evidence="9 10">YFY001</strain>
    </source>
</reference>
<dbReference type="AlphaFoldDB" id="A0A1L3MGG7"/>
<comment type="subcellular location">
    <subcellularLocation>
        <location evidence="1">Cell membrane</location>
        <topology evidence="1">Multi-pass membrane protein</topology>
    </subcellularLocation>
</comment>
<keyword evidence="4 7" id="KW-1133">Transmembrane helix</keyword>
<dbReference type="Pfam" id="PF13515">
    <property type="entry name" value="FUSC_2"/>
    <property type="match status" value="1"/>
</dbReference>
<dbReference type="InterPro" id="IPR049453">
    <property type="entry name" value="Memb_transporter_dom"/>
</dbReference>
<dbReference type="PANTHER" id="PTHR30509">
    <property type="entry name" value="P-HYDROXYBENZOIC ACID EFFLUX PUMP SUBUNIT-RELATED"/>
    <property type="match status" value="1"/>
</dbReference>
<feature type="transmembrane region" description="Helical" evidence="7">
    <location>
        <begin position="112"/>
        <end position="130"/>
    </location>
</feature>
<evidence type="ECO:0000256" key="1">
    <source>
        <dbReference type="ARBA" id="ARBA00004651"/>
    </source>
</evidence>
<protein>
    <recommendedName>
        <fullName evidence="8">Integral membrane bound transporter domain-containing protein</fullName>
    </recommendedName>
</protein>
<keyword evidence="5 7" id="KW-0472">Membrane</keyword>
<gene>
    <name evidence="9" type="ORF">ASJ30_07735</name>
</gene>
<evidence type="ECO:0000256" key="2">
    <source>
        <dbReference type="ARBA" id="ARBA00022475"/>
    </source>
</evidence>
<evidence type="ECO:0000256" key="6">
    <source>
        <dbReference type="ARBA" id="ARBA00043993"/>
    </source>
</evidence>
<accession>A0A1L3MGG7</accession>
<evidence type="ECO:0000259" key="8">
    <source>
        <dbReference type="Pfam" id="PF13515"/>
    </source>
</evidence>
<evidence type="ECO:0000256" key="7">
    <source>
        <dbReference type="SAM" id="Phobius"/>
    </source>
</evidence>
<dbReference type="GO" id="GO:0005886">
    <property type="term" value="C:plasma membrane"/>
    <property type="evidence" value="ECO:0007669"/>
    <property type="project" value="UniProtKB-SubCell"/>
</dbReference>
<organism evidence="9 10">
    <name type="scientific">Janibacter indicus</name>
    <dbReference type="NCBI Taxonomy" id="857417"/>
    <lineage>
        <taxon>Bacteria</taxon>
        <taxon>Bacillati</taxon>
        <taxon>Actinomycetota</taxon>
        <taxon>Actinomycetes</taxon>
        <taxon>Micrococcales</taxon>
        <taxon>Intrasporangiaceae</taxon>
        <taxon>Janibacter</taxon>
    </lineage>
</organism>
<evidence type="ECO:0000256" key="3">
    <source>
        <dbReference type="ARBA" id="ARBA00022692"/>
    </source>
</evidence>
<proteinExistence type="inferred from homology"/>
<dbReference type="PANTHER" id="PTHR30509:SF9">
    <property type="entry name" value="MULTIDRUG RESISTANCE PROTEIN MDTO"/>
    <property type="match status" value="1"/>
</dbReference>
<keyword evidence="3 7" id="KW-0812">Transmembrane</keyword>
<dbReference type="KEGG" id="jte:ASJ30_07735"/>
<feature type="domain" description="Integral membrane bound transporter" evidence="8">
    <location>
        <begin position="28"/>
        <end position="151"/>
    </location>
</feature>
<keyword evidence="2" id="KW-1003">Cell membrane</keyword>
<dbReference type="EMBL" id="CP013290">
    <property type="protein sequence ID" value="APH01439.1"/>
    <property type="molecule type" value="Genomic_DNA"/>
</dbReference>
<comment type="similarity">
    <text evidence="6">Belongs to the YccS/YhfK family.</text>
</comment>
<dbReference type="RefSeq" id="WP_072624590.1">
    <property type="nucleotide sequence ID" value="NZ_CP013290.1"/>
</dbReference>
<dbReference type="Proteomes" id="UP000182938">
    <property type="component" value="Chromosome"/>
</dbReference>